<gene>
    <name evidence="1" type="ORF">PBS001_LOCUS540</name>
</gene>
<sequence length="104" mass="11621">MKIQPYQEPHQQFTDTAKLEEARLAALLHDNVRAINTMCTNLLNGKADENRLHILKFQGNCETVLSALSGICTSIPPLSLQLDTSLLDEDKGDDNNRNRNSTNN</sequence>
<comment type="caution">
    <text evidence="1">The sequence shown here is derived from an EMBL/GenBank/DDBJ whole genome shotgun (WGS) entry which is preliminary data.</text>
</comment>
<evidence type="ECO:0000313" key="1">
    <source>
        <dbReference type="EMBL" id="CAH0513741.1"/>
    </source>
</evidence>
<organism evidence="1 2">
    <name type="scientific">Peronospora belbahrii</name>
    <dbReference type="NCBI Taxonomy" id="622444"/>
    <lineage>
        <taxon>Eukaryota</taxon>
        <taxon>Sar</taxon>
        <taxon>Stramenopiles</taxon>
        <taxon>Oomycota</taxon>
        <taxon>Peronosporomycetes</taxon>
        <taxon>Peronosporales</taxon>
        <taxon>Peronosporaceae</taxon>
        <taxon>Peronospora</taxon>
    </lineage>
</organism>
<protein>
    <recommendedName>
        <fullName evidence="3">DASH complex subunit DAD4</fullName>
    </recommendedName>
</protein>
<keyword evidence="2" id="KW-1185">Reference proteome</keyword>
<dbReference type="Proteomes" id="UP001158986">
    <property type="component" value="Unassembled WGS sequence"/>
</dbReference>
<name>A0ABN8CN85_9STRA</name>
<proteinExistence type="predicted"/>
<evidence type="ECO:0000313" key="2">
    <source>
        <dbReference type="Proteomes" id="UP001158986"/>
    </source>
</evidence>
<reference evidence="1 2" key="1">
    <citation type="submission" date="2021-11" db="EMBL/GenBank/DDBJ databases">
        <authorList>
            <person name="Islam A."/>
            <person name="Islam S."/>
            <person name="Flora M.S."/>
            <person name="Rahman M."/>
            <person name="Ziaur R.M."/>
            <person name="Epstein J.H."/>
            <person name="Hassan M."/>
            <person name="Klassen M."/>
            <person name="Woodard K."/>
            <person name="Webb A."/>
            <person name="Webby R.J."/>
            <person name="El Zowalaty M.E."/>
        </authorList>
    </citation>
    <scope>NUCLEOTIDE SEQUENCE [LARGE SCALE GENOMIC DNA]</scope>
    <source>
        <strain evidence="1">Pbs1</strain>
    </source>
</reference>
<evidence type="ECO:0008006" key="3">
    <source>
        <dbReference type="Google" id="ProtNLM"/>
    </source>
</evidence>
<accession>A0ABN8CN85</accession>
<dbReference type="EMBL" id="CAKLCB010000024">
    <property type="protein sequence ID" value="CAH0513741.1"/>
    <property type="molecule type" value="Genomic_DNA"/>
</dbReference>